<keyword evidence="2" id="KW-0853">WD repeat</keyword>
<dbReference type="SMART" id="SM00320">
    <property type="entry name" value="WD40"/>
    <property type="match status" value="2"/>
</dbReference>
<dbReference type="EMBL" id="JABXXO010000001">
    <property type="protein sequence ID" value="KAF7785026.1"/>
    <property type="molecule type" value="Genomic_DNA"/>
</dbReference>
<dbReference type="InterPro" id="IPR036322">
    <property type="entry name" value="WD40_repeat_dom_sf"/>
</dbReference>
<name>A0A8H7FCC4_AGABI</name>
<comment type="catalytic activity">
    <reaction evidence="7">
        <text>diphthine methyl ester-[translation elongation factor 2] + H2O = diphthine-[translation elongation factor 2] + methanol + H(+)</text>
        <dbReference type="Rhea" id="RHEA:42656"/>
        <dbReference type="Rhea" id="RHEA-COMP:10172"/>
        <dbReference type="Rhea" id="RHEA-COMP:10173"/>
        <dbReference type="ChEBI" id="CHEBI:15377"/>
        <dbReference type="ChEBI" id="CHEBI:15378"/>
        <dbReference type="ChEBI" id="CHEBI:17790"/>
        <dbReference type="ChEBI" id="CHEBI:79005"/>
        <dbReference type="ChEBI" id="CHEBI:82696"/>
        <dbReference type="EC" id="3.1.1.97"/>
    </reaction>
</comment>
<protein>
    <recommendedName>
        <fullName evidence="6">methylated diphthine methylhydrolase</fullName>
        <ecNumber evidence="6">3.1.1.97</ecNumber>
    </recommendedName>
</protein>
<organism evidence="8 9">
    <name type="scientific">Agaricus bisporus var. burnettii</name>
    <dbReference type="NCBI Taxonomy" id="192524"/>
    <lineage>
        <taxon>Eukaryota</taxon>
        <taxon>Fungi</taxon>
        <taxon>Dikarya</taxon>
        <taxon>Basidiomycota</taxon>
        <taxon>Agaricomycotina</taxon>
        <taxon>Agaricomycetes</taxon>
        <taxon>Agaricomycetidae</taxon>
        <taxon>Agaricales</taxon>
        <taxon>Agaricineae</taxon>
        <taxon>Agaricaceae</taxon>
        <taxon>Agaricus</taxon>
    </lineage>
</organism>
<evidence type="ECO:0000256" key="7">
    <source>
        <dbReference type="ARBA" id="ARBA00047551"/>
    </source>
</evidence>
<comment type="caution">
    <text evidence="8">The sequence shown here is derived from an EMBL/GenBank/DDBJ whole genome shotgun (WGS) entry which is preliminary data.</text>
</comment>
<evidence type="ECO:0000256" key="6">
    <source>
        <dbReference type="ARBA" id="ARBA00039131"/>
    </source>
</evidence>
<dbReference type="GO" id="GO:0005737">
    <property type="term" value="C:cytoplasm"/>
    <property type="evidence" value="ECO:0007669"/>
    <property type="project" value="TreeGrafter"/>
</dbReference>
<dbReference type="GO" id="GO:0061685">
    <property type="term" value="F:diphthine methylesterase activity"/>
    <property type="evidence" value="ECO:0007669"/>
    <property type="project" value="UniProtKB-EC"/>
</dbReference>
<evidence type="ECO:0000256" key="5">
    <source>
        <dbReference type="ARBA" id="ARBA00038092"/>
    </source>
</evidence>
<dbReference type="AlphaFoldDB" id="A0A8H7FCC4"/>
<dbReference type="GO" id="GO:0017183">
    <property type="term" value="P:protein histidyl modification to diphthamide"/>
    <property type="evidence" value="ECO:0007669"/>
    <property type="project" value="TreeGrafter"/>
</dbReference>
<dbReference type="InterPro" id="IPR052415">
    <property type="entry name" value="Diphthine_MTase"/>
</dbReference>
<evidence type="ECO:0000256" key="1">
    <source>
        <dbReference type="ARBA" id="ARBA00005156"/>
    </source>
</evidence>
<dbReference type="InterPro" id="IPR001680">
    <property type="entry name" value="WD40_rpt"/>
</dbReference>
<accession>A0A8H7FCC4</accession>
<keyword evidence="4" id="KW-0378">Hydrolase</keyword>
<sequence length="345" mass="38211">MASFDTGFPADSLEFCPSPLASDIVACGTYKLDNDTFSAENERTNQQHRRGQCLIFRVQSNETSDKLSIEKMQECDLAAVLDMKWCHLGETSQPLLAVADSMANITLHQLNTSEKRLSQIERIQCATSDVLCLSLDWSNRLRPQSSPGCLIVSLSNGSLCLLRPTQTSHLALTETWHAHDYEPWIAAWNYWDINIIYSGGDDLRLLAWDIRQGFAKPVHINKRFDAGVTSIQSHPHIENIFAVGSYDHKIRIFDARKPSVPLAQADAGGGVWRLKWHPSSTRRNDVLVASMHDGFKIAPSSPEDLTNINPSLTGPIGLTLLPGQGVLLLEAAPSMIILFTYGEGD</sequence>
<comment type="pathway">
    <text evidence="1">Protein modification; peptidyl-diphthamide biosynthesis.</text>
</comment>
<dbReference type="Gene3D" id="2.130.10.10">
    <property type="entry name" value="YVTN repeat-like/Quinoprotein amine dehydrogenase"/>
    <property type="match status" value="1"/>
</dbReference>
<proteinExistence type="inferred from homology"/>
<evidence type="ECO:0000313" key="9">
    <source>
        <dbReference type="Proteomes" id="UP000629468"/>
    </source>
</evidence>
<keyword evidence="3" id="KW-0677">Repeat</keyword>
<evidence type="ECO:0000313" key="8">
    <source>
        <dbReference type="EMBL" id="KAF7785026.1"/>
    </source>
</evidence>
<gene>
    <name evidence="8" type="ORF">Agabi119p4_1191</name>
</gene>
<evidence type="ECO:0000256" key="3">
    <source>
        <dbReference type="ARBA" id="ARBA00022737"/>
    </source>
</evidence>
<comment type="similarity">
    <text evidence="5">Belongs to the DPH7 family.</text>
</comment>
<reference evidence="8 9" key="1">
    <citation type="journal article" name="Sci. Rep.">
        <title>Telomere-to-telomere assembled and centromere annotated genomes of the two main subspecies of the button mushroom Agaricus bisporus reveal especially polymorphic chromosome ends.</title>
        <authorList>
            <person name="Sonnenberg A.S.M."/>
            <person name="Sedaghat-Telgerd N."/>
            <person name="Lavrijssen B."/>
            <person name="Ohm R.A."/>
            <person name="Hendrickx P.M."/>
            <person name="Scholtmeijer K."/>
            <person name="Baars J.J.P."/>
            <person name="van Peer A."/>
        </authorList>
    </citation>
    <scope>NUCLEOTIDE SEQUENCE [LARGE SCALE GENOMIC DNA]</scope>
    <source>
        <strain evidence="8 9">H119_p4</strain>
    </source>
</reference>
<dbReference type="PANTHER" id="PTHR46042:SF1">
    <property type="entry name" value="DIPHTHINE METHYLTRANSFERASE"/>
    <property type="match status" value="1"/>
</dbReference>
<dbReference type="SUPFAM" id="SSF50978">
    <property type="entry name" value="WD40 repeat-like"/>
    <property type="match status" value="1"/>
</dbReference>
<dbReference type="Proteomes" id="UP000629468">
    <property type="component" value="Unassembled WGS sequence"/>
</dbReference>
<dbReference type="InterPro" id="IPR015943">
    <property type="entry name" value="WD40/YVTN_repeat-like_dom_sf"/>
</dbReference>
<evidence type="ECO:0000256" key="2">
    <source>
        <dbReference type="ARBA" id="ARBA00022574"/>
    </source>
</evidence>
<dbReference type="PANTHER" id="PTHR46042">
    <property type="entry name" value="DIPHTHINE METHYLTRANSFERASE"/>
    <property type="match status" value="1"/>
</dbReference>
<evidence type="ECO:0000256" key="4">
    <source>
        <dbReference type="ARBA" id="ARBA00022801"/>
    </source>
</evidence>
<dbReference type="EC" id="3.1.1.97" evidence="6"/>